<keyword evidence="3" id="KW-1185">Reference proteome</keyword>
<sequence length="175" mass="19356">MATSQNGWPVLLTGSAQLHTFVIPATTGVFKIRLRGGSAGFILAHFLLWFAEVIEPVAGKTLDDWGHAVRSIRGQTTGYSNHASGTAFDVNSLKHPLGVRGTFRRWQYAKMRARLVLYRGCIRLGIDYQNRPDEMHGEINKPLATCERVARMLMSTPRGKRLLAANPGQKAVILS</sequence>
<name>A0ABX7PHZ0_9ACTN</name>
<dbReference type="SUPFAM" id="SSF55166">
    <property type="entry name" value="Hedgehog/DD-peptidase"/>
    <property type="match status" value="1"/>
</dbReference>
<gene>
    <name evidence="2" type="ORF">CFH99_07740</name>
</gene>
<dbReference type="InterPro" id="IPR039561">
    <property type="entry name" value="Peptidase_M15C"/>
</dbReference>
<accession>A0ABX7PHZ0</accession>
<dbReference type="Proteomes" id="UP000662818">
    <property type="component" value="Chromosome"/>
</dbReference>
<dbReference type="Pfam" id="PF13539">
    <property type="entry name" value="Peptidase_M15_4"/>
    <property type="match status" value="1"/>
</dbReference>
<proteinExistence type="predicted"/>
<dbReference type="RefSeq" id="WP_207009715.1">
    <property type="nucleotide sequence ID" value="NZ_CP022295.1"/>
</dbReference>
<reference evidence="2 3" key="1">
    <citation type="submission" date="2017-06" db="EMBL/GenBank/DDBJ databases">
        <title>Complete Genome Sequence of the Soil Carbazole-Degrading Bacterium Nocardioides aromaticivorans IC177.</title>
        <authorList>
            <person name="Vejarano F."/>
            <person name="Suzuki-Minakuchi C."/>
            <person name="Ohtsubo Y."/>
            <person name="Tsuda M."/>
            <person name="Okada K."/>
            <person name="Nojiri H."/>
        </authorList>
    </citation>
    <scope>NUCLEOTIDE SEQUENCE [LARGE SCALE GENOMIC DNA]</scope>
    <source>
        <strain evidence="2 3">IC177</strain>
    </source>
</reference>
<protein>
    <recommendedName>
        <fullName evidence="1">Peptidase M15C domain-containing protein</fullName>
    </recommendedName>
</protein>
<dbReference type="InterPro" id="IPR009045">
    <property type="entry name" value="Zn_M74/Hedgehog-like"/>
</dbReference>
<dbReference type="EMBL" id="CP022295">
    <property type="protein sequence ID" value="QSR25514.1"/>
    <property type="molecule type" value="Genomic_DNA"/>
</dbReference>
<evidence type="ECO:0000259" key="1">
    <source>
        <dbReference type="Pfam" id="PF13539"/>
    </source>
</evidence>
<feature type="domain" description="Peptidase M15C" evidence="1">
    <location>
        <begin position="74"/>
        <end position="138"/>
    </location>
</feature>
<evidence type="ECO:0000313" key="3">
    <source>
        <dbReference type="Proteomes" id="UP000662818"/>
    </source>
</evidence>
<evidence type="ECO:0000313" key="2">
    <source>
        <dbReference type="EMBL" id="QSR25514.1"/>
    </source>
</evidence>
<organism evidence="2 3">
    <name type="scientific">Nocardioides aromaticivorans</name>
    <dbReference type="NCBI Taxonomy" id="200618"/>
    <lineage>
        <taxon>Bacteria</taxon>
        <taxon>Bacillati</taxon>
        <taxon>Actinomycetota</taxon>
        <taxon>Actinomycetes</taxon>
        <taxon>Propionibacteriales</taxon>
        <taxon>Nocardioidaceae</taxon>
        <taxon>Nocardioides</taxon>
    </lineage>
</organism>